<dbReference type="EMBL" id="SNRW01002045">
    <property type="protein sequence ID" value="KAA6394100.1"/>
    <property type="molecule type" value="Genomic_DNA"/>
</dbReference>
<proteinExistence type="predicted"/>
<dbReference type="AlphaFoldDB" id="A0A5J4WGE5"/>
<reference evidence="1 2" key="1">
    <citation type="submission" date="2019-03" db="EMBL/GenBank/DDBJ databases">
        <title>Single cell metagenomics reveals metabolic interactions within the superorganism composed of flagellate Streblomastix strix and complex community of Bacteroidetes bacteria on its surface.</title>
        <authorList>
            <person name="Treitli S.C."/>
            <person name="Kolisko M."/>
            <person name="Husnik F."/>
            <person name="Keeling P."/>
            <person name="Hampl V."/>
        </authorList>
    </citation>
    <scope>NUCLEOTIDE SEQUENCE [LARGE SCALE GENOMIC DNA]</scope>
    <source>
        <strain evidence="1">ST1C</strain>
    </source>
</reference>
<comment type="caution">
    <text evidence="1">The sequence shown here is derived from an EMBL/GenBank/DDBJ whole genome shotgun (WGS) entry which is preliminary data.</text>
</comment>
<evidence type="ECO:0000313" key="2">
    <source>
        <dbReference type="Proteomes" id="UP000324800"/>
    </source>
</evidence>
<sequence length="277" mass="30894">MLPAVPIIAPIPGSMISANSLSDLRTNNSVSISPLESIAAGKDIVEYLLIYLLKISVQLQLRTQDFLQDLKIVWLNKTNMVANEHLAYQMTPPEKPDIIFLQNRKVESYNSYVMFDLIIDQRHLVSEAYASLNPTACGQMFDCFVDQDVVAAPLDLYHSITFENQSINESEKDFFGRIGAGYLQGENIFYQTSLYRGSIATKVYYPNNFILAWKMATDNSFMRGYNSSKIGGRSNIQVILQGSLTPVTFDDAPDPQVLTLDVIGELGGAMVRAGQKK</sequence>
<gene>
    <name evidence="1" type="ORF">EZS28_010375</name>
</gene>
<name>A0A5J4WGE5_9EUKA</name>
<organism evidence="1 2">
    <name type="scientific">Streblomastix strix</name>
    <dbReference type="NCBI Taxonomy" id="222440"/>
    <lineage>
        <taxon>Eukaryota</taxon>
        <taxon>Metamonada</taxon>
        <taxon>Preaxostyla</taxon>
        <taxon>Oxymonadida</taxon>
        <taxon>Streblomastigidae</taxon>
        <taxon>Streblomastix</taxon>
    </lineage>
</organism>
<protein>
    <submittedName>
        <fullName evidence="1">Uncharacterized protein</fullName>
    </submittedName>
</protein>
<accession>A0A5J4WGE5</accession>
<dbReference type="Proteomes" id="UP000324800">
    <property type="component" value="Unassembled WGS sequence"/>
</dbReference>
<evidence type="ECO:0000313" key="1">
    <source>
        <dbReference type="EMBL" id="KAA6394100.1"/>
    </source>
</evidence>